<keyword evidence="11" id="KW-0902">Two-component regulatory system</keyword>
<dbReference type="NCBIfam" id="TIGR00229">
    <property type="entry name" value="sensory_box"/>
    <property type="match status" value="3"/>
</dbReference>
<feature type="compositionally biased region" description="Low complexity" evidence="14">
    <location>
        <begin position="1072"/>
        <end position="1098"/>
    </location>
</feature>
<dbReference type="Pfam" id="PF13188">
    <property type="entry name" value="PAS_8"/>
    <property type="match status" value="1"/>
</dbReference>
<evidence type="ECO:0000313" key="19">
    <source>
        <dbReference type="EMBL" id="QKV17248.1"/>
    </source>
</evidence>
<feature type="domain" description="Histidine kinase" evidence="15">
    <location>
        <begin position="704"/>
        <end position="924"/>
    </location>
</feature>
<dbReference type="InterPro" id="IPR000014">
    <property type="entry name" value="PAS"/>
</dbReference>
<keyword evidence="4 13" id="KW-0597">Phosphoprotein</keyword>
<feature type="domain" description="Response regulatory" evidence="16">
    <location>
        <begin position="942"/>
        <end position="1063"/>
    </location>
</feature>
<dbReference type="PROSITE" id="PS50110">
    <property type="entry name" value="RESPONSE_REGULATORY"/>
    <property type="match status" value="2"/>
</dbReference>
<feature type="modified residue" description="4-aspartylphosphate" evidence="13">
    <location>
        <position position="1216"/>
    </location>
</feature>
<dbReference type="SMART" id="SM00091">
    <property type="entry name" value="PAS"/>
    <property type="match status" value="5"/>
</dbReference>
<dbReference type="SMART" id="SM00448">
    <property type="entry name" value="REC"/>
    <property type="match status" value="2"/>
</dbReference>
<dbReference type="Pfam" id="PF13426">
    <property type="entry name" value="PAS_9"/>
    <property type="match status" value="1"/>
</dbReference>
<evidence type="ECO:0000259" key="18">
    <source>
        <dbReference type="PROSITE" id="PS50113"/>
    </source>
</evidence>
<dbReference type="EC" id="2.7.13.3" evidence="3"/>
<proteinExistence type="predicted"/>
<dbReference type="CDD" id="cd16922">
    <property type="entry name" value="HATPase_EvgS-ArcB-TorS-like"/>
    <property type="match status" value="1"/>
</dbReference>
<dbReference type="InterPro" id="IPR036097">
    <property type="entry name" value="HisK_dim/P_sf"/>
</dbReference>
<evidence type="ECO:0000256" key="9">
    <source>
        <dbReference type="ARBA" id="ARBA00022840"/>
    </source>
</evidence>
<dbReference type="InterPro" id="IPR035965">
    <property type="entry name" value="PAS-like_dom_sf"/>
</dbReference>
<keyword evidence="20" id="KW-1185">Reference proteome</keyword>
<dbReference type="Pfam" id="PF08448">
    <property type="entry name" value="PAS_4"/>
    <property type="match status" value="2"/>
</dbReference>
<dbReference type="InterPro" id="IPR000700">
    <property type="entry name" value="PAS-assoc_C"/>
</dbReference>
<feature type="compositionally biased region" description="Low complexity" evidence="14">
    <location>
        <begin position="1122"/>
        <end position="1158"/>
    </location>
</feature>
<dbReference type="CDD" id="cd17546">
    <property type="entry name" value="REC_hyHK_CKI1_RcsC-like"/>
    <property type="match status" value="2"/>
</dbReference>
<dbReference type="InterPro" id="IPR003594">
    <property type="entry name" value="HATPase_dom"/>
</dbReference>
<dbReference type="Pfam" id="PF00512">
    <property type="entry name" value="HisKA"/>
    <property type="match status" value="1"/>
</dbReference>
<reference evidence="19 20" key="1">
    <citation type="submission" date="2020-06" db="EMBL/GenBank/DDBJ databases">
        <title>Oricola thermophila sp. nov. isolated from a tidal sediments.</title>
        <authorList>
            <person name="Kwon K.K."/>
            <person name="Yang S.-H."/>
            <person name="Park M.-J."/>
        </authorList>
    </citation>
    <scope>NUCLEOTIDE SEQUENCE [LARGE SCALE GENOMIC DNA]</scope>
    <source>
        <strain evidence="19 20">MEBiC13590</strain>
    </source>
</reference>
<dbReference type="GO" id="GO:0016020">
    <property type="term" value="C:membrane"/>
    <property type="evidence" value="ECO:0007669"/>
    <property type="project" value="UniProtKB-SubCell"/>
</dbReference>
<dbReference type="PROSITE" id="PS50113">
    <property type="entry name" value="PAC"/>
    <property type="match status" value="1"/>
</dbReference>
<dbReference type="SUPFAM" id="SSF55874">
    <property type="entry name" value="ATPase domain of HSP90 chaperone/DNA topoisomerase II/histidine kinase"/>
    <property type="match status" value="1"/>
</dbReference>
<evidence type="ECO:0000256" key="12">
    <source>
        <dbReference type="ARBA" id="ARBA00023136"/>
    </source>
</evidence>
<feature type="domain" description="PAS" evidence="17">
    <location>
        <begin position="562"/>
        <end position="632"/>
    </location>
</feature>
<evidence type="ECO:0000256" key="1">
    <source>
        <dbReference type="ARBA" id="ARBA00000085"/>
    </source>
</evidence>
<evidence type="ECO:0000256" key="10">
    <source>
        <dbReference type="ARBA" id="ARBA00022989"/>
    </source>
</evidence>
<dbReference type="InterPro" id="IPR011006">
    <property type="entry name" value="CheY-like_superfamily"/>
</dbReference>
<dbReference type="PROSITE" id="PS50109">
    <property type="entry name" value="HIS_KIN"/>
    <property type="match status" value="1"/>
</dbReference>
<dbReference type="FunFam" id="3.30.565.10:FF:000010">
    <property type="entry name" value="Sensor histidine kinase RcsC"/>
    <property type="match status" value="1"/>
</dbReference>
<dbReference type="InterPro" id="IPR001789">
    <property type="entry name" value="Sig_transdc_resp-reg_receiver"/>
</dbReference>
<keyword evidence="5" id="KW-0808">Transferase</keyword>
<feature type="domain" description="PAS" evidence="17">
    <location>
        <begin position="18"/>
        <end position="64"/>
    </location>
</feature>
<comment type="subcellular location">
    <subcellularLocation>
        <location evidence="2">Membrane</location>
    </subcellularLocation>
</comment>
<evidence type="ECO:0000256" key="2">
    <source>
        <dbReference type="ARBA" id="ARBA00004370"/>
    </source>
</evidence>
<dbReference type="RefSeq" id="WP_175275144.1">
    <property type="nucleotide sequence ID" value="NZ_CP054836.1"/>
</dbReference>
<dbReference type="SMART" id="SM00388">
    <property type="entry name" value="HisKA"/>
    <property type="match status" value="1"/>
</dbReference>
<dbReference type="FunFam" id="1.10.287.130:FF:000004">
    <property type="entry name" value="Ethylene receptor 1"/>
    <property type="match status" value="1"/>
</dbReference>
<protein>
    <recommendedName>
        <fullName evidence="3">histidine kinase</fullName>
        <ecNumber evidence="3">2.7.13.3</ecNumber>
    </recommendedName>
</protein>
<dbReference type="InterPro" id="IPR005467">
    <property type="entry name" value="His_kinase_dom"/>
</dbReference>
<dbReference type="SUPFAM" id="SSF47384">
    <property type="entry name" value="Homodimeric domain of signal transducing histidine kinase"/>
    <property type="match status" value="1"/>
</dbReference>
<keyword evidence="10" id="KW-1133">Transmembrane helix</keyword>
<evidence type="ECO:0000259" key="15">
    <source>
        <dbReference type="PROSITE" id="PS50109"/>
    </source>
</evidence>
<dbReference type="SUPFAM" id="SSF52172">
    <property type="entry name" value="CheY-like"/>
    <property type="match status" value="2"/>
</dbReference>
<evidence type="ECO:0000256" key="4">
    <source>
        <dbReference type="ARBA" id="ARBA00022553"/>
    </source>
</evidence>
<dbReference type="SUPFAM" id="SSF55785">
    <property type="entry name" value="PYP-like sensor domain (PAS domain)"/>
    <property type="match status" value="5"/>
</dbReference>
<dbReference type="InterPro" id="IPR036890">
    <property type="entry name" value="HATPase_C_sf"/>
</dbReference>
<keyword evidence="6" id="KW-0812">Transmembrane</keyword>
<evidence type="ECO:0000256" key="13">
    <source>
        <dbReference type="PROSITE-ProRule" id="PRU00169"/>
    </source>
</evidence>
<dbReference type="Gene3D" id="3.30.450.20">
    <property type="entry name" value="PAS domain"/>
    <property type="match status" value="5"/>
</dbReference>
<keyword evidence="8" id="KW-0418">Kinase</keyword>
<dbReference type="PANTHER" id="PTHR45339">
    <property type="entry name" value="HYBRID SIGNAL TRANSDUCTION HISTIDINE KINASE J"/>
    <property type="match status" value="1"/>
</dbReference>
<dbReference type="PANTHER" id="PTHR45339:SF1">
    <property type="entry name" value="HYBRID SIGNAL TRANSDUCTION HISTIDINE KINASE J"/>
    <property type="match status" value="1"/>
</dbReference>
<dbReference type="Pfam" id="PF00072">
    <property type="entry name" value="Response_reg"/>
    <property type="match status" value="2"/>
</dbReference>
<dbReference type="InterPro" id="IPR003661">
    <property type="entry name" value="HisK_dim/P_dom"/>
</dbReference>
<feature type="modified residue" description="4-aspartylphosphate" evidence="13">
    <location>
        <position position="996"/>
    </location>
</feature>
<organism evidence="19 20">
    <name type="scientific">Oricola thermophila</name>
    <dbReference type="NCBI Taxonomy" id="2742145"/>
    <lineage>
        <taxon>Bacteria</taxon>
        <taxon>Pseudomonadati</taxon>
        <taxon>Pseudomonadota</taxon>
        <taxon>Alphaproteobacteria</taxon>
        <taxon>Hyphomicrobiales</taxon>
        <taxon>Ahrensiaceae</taxon>
        <taxon>Oricola</taxon>
    </lineage>
</organism>
<evidence type="ECO:0000256" key="5">
    <source>
        <dbReference type="ARBA" id="ARBA00022679"/>
    </source>
</evidence>
<feature type="region of interest" description="Disordered" evidence="14">
    <location>
        <begin position="1068"/>
        <end position="1158"/>
    </location>
</feature>
<dbReference type="EMBL" id="CP054836">
    <property type="protein sequence ID" value="QKV17248.1"/>
    <property type="molecule type" value="Genomic_DNA"/>
</dbReference>
<evidence type="ECO:0000256" key="3">
    <source>
        <dbReference type="ARBA" id="ARBA00012438"/>
    </source>
</evidence>
<dbReference type="Gene3D" id="1.10.287.130">
    <property type="match status" value="1"/>
</dbReference>
<dbReference type="GO" id="GO:0000155">
    <property type="term" value="F:phosphorelay sensor kinase activity"/>
    <property type="evidence" value="ECO:0007669"/>
    <property type="project" value="InterPro"/>
</dbReference>
<name>A0A6N1V951_9HYPH</name>
<evidence type="ECO:0000256" key="8">
    <source>
        <dbReference type="ARBA" id="ARBA00022777"/>
    </source>
</evidence>
<dbReference type="Pfam" id="PF12860">
    <property type="entry name" value="PAS_7"/>
    <property type="match status" value="1"/>
</dbReference>
<dbReference type="Gene3D" id="3.30.565.10">
    <property type="entry name" value="Histidine kinase-like ATPase, C-terminal domain"/>
    <property type="match status" value="1"/>
</dbReference>
<sequence>MIGSGKTRPETLLPETANLEDYQALLSVAADWIWFTDKDHKFCYFAGRVKEATGVDPEKMLGKSRKGIFLDNANGEIEYRAHLETLDRHEPFRDFIYKFIDPQGEVRWIAVDGHPVFDANGEFQGYRGLGRSLGGVLNKLAEVDQARREKRQLETIIDAGLNAVSSGIVIYGPDERIAYANDAVHSMFPGVSDMMVPGTALADLLREAIRRGVYAEFDEIRDLEGEALEREVGKRLAEHRTESHVAEQQLPDGRWCRVENRRLENGIIVSIRTEITDWKRHTADMDAARAEVEKSFALLQTILDNVPIGMIVYDEDDRFLLANRTLRADQPQIAPAMQPGKKLEEAVEIARETGVWNRTDDTEVDRLFETDPEEWKRRKLEEFRQQRFESMRHTADGRWFKIVNIRTDEGLMIGLRMDVTELKNQQTALAERLRENELYQNIIEAIPASVYAKTPDLKLVYANSGWEKFSGMPIAEALGKTDEDVYGETGREFMEADRRVLETGEVQQVEEIGRNADGTPQYRLARKSMATGSDGSVYLVGVTTDISELKAREQDAVDARTKAELAQNVLDRLSSPVMVKNAEGIYVIANKAFADIHGKSIEEIVGSSARELIPPEDYEKATMYEDEVMATGETRVHEHDIVCADGTVFAAKVFKSRERLADGNDYLVVRIEDISKFRKRENALREAQHKAEAADRAKSEFLANMSHEIRTPMNGVLGMAELLAASELNEKQRTFADVIIKSGNALLTIINDILDFSKIDAGQLELDPAPFDLREAVTDVATLMTGRARQKDIEMIVRVDPAVHDSFVGDVGRLRQVLTNLVSNAVKFTEYGHVLIDVDGRDLGDRTELTFKVTDTGIGIPPEKLETIFEKFSQVDGSSTRRHEGTGLGLAISSSIVKMMGGDYGVESTPNEGSTFWFTVTLPKHGERVVPARPSVDVTGSRILVVDDNEVNRSILSEQMSAWKFETVAVGSGVEALQALREAQAAGKPFDCMVLDYQMPGMNGLDVAASVRLDSRLSATPIVILTSADNGVSLEDIRRLAIEKNLMKPARASMLLEAIVGAMTDPRDRQLSPLAGPVSAAGAPAPESPETAEAAGAPRADGTTRPVEGMVAAAPRRDEPARPAGPEATVVATPTVARAEPGPAPAGESSGSARDGASADAGEFALDILIAEDNDVNQLVFSQILFDSGYRFEIVGDGRQAVDTSERKPPRLILMDVSMPELNGLEATALIREREQAGGRRTPIIGVTAHALKGDREKCLEAGMDDYLSKPISPDALLAKVAEWLERSDPAAASG</sequence>
<dbReference type="KEGG" id="orm:HTY61_01590"/>
<keyword evidence="9" id="KW-0067">ATP-binding</keyword>
<feature type="domain" description="PAC" evidence="18">
    <location>
        <begin position="93"/>
        <end position="145"/>
    </location>
</feature>
<gene>
    <name evidence="19" type="ORF">HTY61_01590</name>
</gene>
<evidence type="ECO:0000313" key="20">
    <source>
        <dbReference type="Proteomes" id="UP000509367"/>
    </source>
</evidence>
<evidence type="ECO:0000256" key="11">
    <source>
        <dbReference type="ARBA" id="ARBA00023012"/>
    </source>
</evidence>
<dbReference type="CDD" id="cd00082">
    <property type="entry name" value="HisKA"/>
    <property type="match status" value="1"/>
</dbReference>
<keyword evidence="12" id="KW-0472">Membrane</keyword>
<feature type="domain" description="Response regulatory" evidence="16">
    <location>
        <begin position="1167"/>
        <end position="1285"/>
    </location>
</feature>
<dbReference type="Gene3D" id="3.40.50.2300">
    <property type="match status" value="2"/>
</dbReference>
<dbReference type="SMART" id="SM00387">
    <property type="entry name" value="HATPase_c"/>
    <property type="match status" value="1"/>
</dbReference>
<comment type="catalytic activity">
    <reaction evidence="1">
        <text>ATP + protein L-histidine = ADP + protein N-phospho-L-histidine.</text>
        <dbReference type="EC" id="2.7.13.3"/>
    </reaction>
</comment>
<dbReference type="Pfam" id="PF02518">
    <property type="entry name" value="HATPase_c"/>
    <property type="match status" value="1"/>
</dbReference>
<evidence type="ECO:0000256" key="14">
    <source>
        <dbReference type="SAM" id="MobiDB-lite"/>
    </source>
</evidence>
<dbReference type="Proteomes" id="UP000509367">
    <property type="component" value="Chromosome"/>
</dbReference>
<dbReference type="CDD" id="cd00130">
    <property type="entry name" value="PAS"/>
    <property type="match status" value="3"/>
</dbReference>
<dbReference type="PROSITE" id="PS50112">
    <property type="entry name" value="PAS"/>
    <property type="match status" value="3"/>
</dbReference>
<evidence type="ECO:0000256" key="6">
    <source>
        <dbReference type="ARBA" id="ARBA00022692"/>
    </source>
</evidence>
<dbReference type="InterPro" id="IPR013656">
    <property type="entry name" value="PAS_4"/>
</dbReference>
<evidence type="ECO:0000259" key="17">
    <source>
        <dbReference type="PROSITE" id="PS50112"/>
    </source>
</evidence>
<evidence type="ECO:0000259" key="16">
    <source>
        <dbReference type="PROSITE" id="PS50110"/>
    </source>
</evidence>
<evidence type="ECO:0000256" key="7">
    <source>
        <dbReference type="ARBA" id="ARBA00022741"/>
    </source>
</evidence>
<feature type="domain" description="PAS" evidence="17">
    <location>
        <begin position="435"/>
        <end position="504"/>
    </location>
</feature>
<dbReference type="GO" id="GO:0005524">
    <property type="term" value="F:ATP binding"/>
    <property type="evidence" value="ECO:0007669"/>
    <property type="project" value="UniProtKB-KW"/>
</dbReference>
<dbReference type="InterPro" id="IPR004358">
    <property type="entry name" value="Sig_transdc_His_kin-like_C"/>
</dbReference>
<accession>A0A6N1V951</accession>
<dbReference type="PRINTS" id="PR00344">
    <property type="entry name" value="BCTRLSENSOR"/>
</dbReference>
<keyword evidence="7" id="KW-0547">Nucleotide-binding</keyword>